<protein>
    <submittedName>
        <fullName evidence="1">Uncharacterized protein</fullName>
    </submittedName>
</protein>
<proteinExistence type="predicted"/>
<evidence type="ECO:0000313" key="1">
    <source>
        <dbReference type="EMBL" id="OAF65627.1"/>
    </source>
</evidence>
<keyword evidence="2" id="KW-1185">Reference proteome</keyword>
<dbReference type="OrthoDB" id="125347at2759"/>
<dbReference type="Gene3D" id="1.10.10.60">
    <property type="entry name" value="Homeodomain-like"/>
    <property type="match status" value="1"/>
</dbReference>
<gene>
    <name evidence="1" type="ORF">A3Q56_06685</name>
</gene>
<evidence type="ECO:0000313" key="2">
    <source>
        <dbReference type="Proteomes" id="UP000078046"/>
    </source>
</evidence>
<dbReference type="EMBL" id="LWCA01001212">
    <property type="protein sequence ID" value="OAF65627.1"/>
    <property type="molecule type" value="Genomic_DNA"/>
</dbReference>
<comment type="caution">
    <text evidence="1">The sequence shown here is derived from an EMBL/GenBank/DDBJ whole genome shotgun (WGS) entry which is preliminary data.</text>
</comment>
<accession>A0A177AUE0</accession>
<reference evidence="1 2" key="1">
    <citation type="submission" date="2016-04" db="EMBL/GenBank/DDBJ databases">
        <title>The genome of Intoshia linei affirms orthonectids as highly simplified spiralians.</title>
        <authorList>
            <person name="Mikhailov K.V."/>
            <person name="Slusarev G.S."/>
            <person name="Nikitin M.A."/>
            <person name="Logacheva M.D."/>
            <person name="Penin A."/>
            <person name="Aleoshin V."/>
            <person name="Panchin Y.V."/>
        </authorList>
    </citation>
    <scope>NUCLEOTIDE SEQUENCE [LARGE SCALE GENOMIC DNA]</scope>
    <source>
        <strain evidence="1">Intl2013</strain>
        <tissue evidence="1">Whole animal</tissue>
    </source>
</reference>
<dbReference type="AlphaFoldDB" id="A0A177AUE0"/>
<dbReference type="SUPFAM" id="SSF46689">
    <property type="entry name" value="Homeodomain-like"/>
    <property type="match status" value="1"/>
</dbReference>
<organism evidence="1 2">
    <name type="scientific">Intoshia linei</name>
    <dbReference type="NCBI Taxonomy" id="1819745"/>
    <lineage>
        <taxon>Eukaryota</taxon>
        <taxon>Metazoa</taxon>
        <taxon>Spiralia</taxon>
        <taxon>Lophotrochozoa</taxon>
        <taxon>Mesozoa</taxon>
        <taxon>Orthonectida</taxon>
        <taxon>Rhopaluridae</taxon>
        <taxon>Intoshia</taxon>
    </lineage>
</organism>
<sequence>MKIIGEVESGKTYGQVAAKFDKGTSTIVSIFKNKDNIMKMNHDHTKILLNRKSLKLRSNDNMDKAYVCMIEISL</sequence>
<dbReference type="Proteomes" id="UP000078046">
    <property type="component" value="Unassembled WGS sequence"/>
</dbReference>
<name>A0A177AUE0_9BILA</name>
<dbReference type="InterPro" id="IPR009057">
    <property type="entry name" value="Homeodomain-like_sf"/>
</dbReference>